<evidence type="ECO:0000256" key="4">
    <source>
        <dbReference type="ARBA" id="ARBA00023136"/>
    </source>
</evidence>
<feature type="transmembrane region" description="Helical" evidence="5">
    <location>
        <begin position="162"/>
        <end position="187"/>
    </location>
</feature>
<dbReference type="InterPro" id="IPR006977">
    <property type="entry name" value="Yip1_dom"/>
</dbReference>
<organism evidence="7 8">
    <name type="scientific">Vreelandella songnenensis</name>
    <dbReference type="NCBI Taxonomy" id="1176243"/>
    <lineage>
        <taxon>Bacteria</taxon>
        <taxon>Pseudomonadati</taxon>
        <taxon>Pseudomonadota</taxon>
        <taxon>Gammaproteobacteria</taxon>
        <taxon>Oceanospirillales</taxon>
        <taxon>Halomonadaceae</taxon>
        <taxon>Vreelandella</taxon>
    </lineage>
</organism>
<feature type="transmembrane region" description="Helical" evidence="5">
    <location>
        <begin position="129"/>
        <end position="150"/>
    </location>
</feature>
<name>A0A2T0V7W8_9GAMM</name>
<reference evidence="7 8" key="1">
    <citation type="submission" date="2018-03" db="EMBL/GenBank/DDBJ databases">
        <title>Genomic Encyclopedia of Type Strains, Phase III (KMG-III): the genomes of soil and plant-associated and newly described type strains.</title>
        <authorList>
            <person name="Whitman W."/>
        </authorList>
    </citation>
    <scope>NUCLEOTIDE SEQUENCE [LARGE SCALE GENOMIC DNA]</scope>
    <source>
        <strain evidence="7 8">CGMCC 1.12152</strain>
    </source>
</reference>
<keyword evidence="3 5" id="KW-1133">Transmembrane helix</keyword>
<feature type="transmembrane region" description="Helical" evidence="5">
    <location>
        <begin position="68"/>
        <end position="92"/>
    </location>
</feature>
<evidence type="ECO:0000256" key="5">
    <source>
        <dbReference type="SAM" id="Phobius"/>
    </source>
</evidence>
<feature type="transmembrane region" description="Helical" evidence="5">
    <location>
        <begin position="104"/>
        <end position="123"/>
    </location>
</feature>
<dbReference type="Pfam" id="PF04893">
    <property type="entry name" value="Yip1"/>
    <property type="match status" value="1"/>
</dbReference>
<keyword evidence="4 5" id="KW-0472">Membrane</keyword>
<accession>A0A2T0V7W8</accession>
<dbReference type="OrthoDB" id="8526565at2"/>
<protein>
    <submittedName>
        <fullName evidence="7">Uncharacterized protein DUF1282</fullName>
    </submittedName>
</protein>
<evidence type="ECO:0000259" key="6">
    <source>
        <dbReference type="Pfam" id="PF04893"/>
    </source>
</evidence>
<comment type="subcellular location">
    <subcellularLocation>
        <location evidence="1">Membrane</location>
        <topology evidence="1">Multi-pass membrane protein</topology>
    </subcellularLocation>
</comment>
<gene>
    <name evidence="7" type="ORF">B0H98_101263</name>
</gene>
<evidence type="ECO:0000256" key="2">
    <source>
        <dbReference type="ARBA" id="ARBA00022692"/>
    </source>
</evidence>
<evidence type="ECO:0000313" key="8">
    <source>
        <dbReference type="Proteomes" id="UP000237647"/>
    </source>
</evidence>
<dbReference type="EMBL" id="PVTK01000001">
    <property type="protein sequence ID" value="PRY66285.1"/>
    <property type="molecule type" value="Genomic_DNA"/>
</dbReference>
<dbReference type="Proteomes" id="UP000237647">
    <property type="component" value="Unassembled WGS sequence"/>
</dbReference>
<keyword evidence="8" id="KW-1185">Reference proteome</keyword>
<dbReference type="GO" id="GO:0016020">
    <property type="term" value="C:membrane"/>
    <property type="evidence" value="ECO:0007669"/>
    <property type="project" value="UniProtKB-SubCell"/>
</dbReference>
<keyword evidence="2 5" id="KW-0812">Transmembrane</keyword>
<dbReference type="AlphaFoldDB" id="A0A2T0V7W8"/>
<proteinExistence type="predicted"/>
<feature type="transmembrane region" description="Helical" evidence="5">
    <location>
        <begin position="27"/>
        <end position="48"/>
    </location>
</feature>
<sequence>MNALTLFKLPFSHRAGWKELQASSPSIALLAWFVVLPMALLPPVMLYFAGTHYGDAFMAGFADREWRFITTVIFLAELVSFFVLGWVIHAVVNGTEALSIRYQDAYLLAALAPLPLFVSSLVLLIPSLWVNVGVILAALGVSCSMLYHGLQALCTHKAFDMVTISVTYTIMAACALGWGVLFALIWAY</sequence>
<evidence type="ECO:0000313" key="7">
    <source>
        <dbReference type="EMBL" id="PRY66285.1"/>
    </source>
</evidence>
<comment type="caution">
    <text evidence="7">The sequence shown here is derived from an EMBL/GenBank/DDBJ whole genome shotgun (WGS) entry which is preliminary data.</text>
</comment>
<evidence type="ECO:0000256" key="1">
    <source>
        <dbReference type="ARBA" id="ARBA00004141"/>
    </source>
</evidence>
<dbReference type="RefSeq" id="WP_106373270.1">
    <property type="nucleotide sequence ID" value="NZ_PVTK01000001.1"/>
</dbReference>
<feature type="domain" description="Yip1" evidence="6">
    <location>
        <begin position="11"/>
        <end position="179"/>
    </location>
</feature>
<evidence type="ECO:0000256" key="3">
    <source>
        <dbReference type="ARBA" id="ARBA00022989"/>
    </source>
</evidence>